<organism evidence="1 2">
    <name type="scientific">Weissella confusa</name>
    <name type="common">Lactobacillus confusus</name>
    <dbReference type="NCBI Taxonomy" id="1583"/>
    <lineage>
        <taxon>Bacteria</taxon>
        <taxon>Bacillati</taxon>
        <taxon>Bacillota</taxon>
        <taxon>Bacilli</taxon>
        <taxon>Lactobacillales</taxon>
        <taxon>Lactobacillaceae</taxon>
        <taxon>Weissella</taxon>
    </lineage>
</organism>
<dbReference type="Proteomes" id="UP000719917">
    <property type="component" value="Unassembled WGS sequence"/>
</dbReference>
<dbReference type="AlphaFoldDB" id="A0AAJ2Z074"/>
<name>A0AAJ2Z074_WEICO</name>
<dbReference type="EMBL" id="JAAAMQ010000020">
    <property type="protein sequence ID" value="NBA12188.1"/>
    <property type="molecule type" value="Genomic_DNA"/>
</dbReference>
<reference evidence="1" key="1">
    <citation type="submission" date="2020-01" db="EMBL/GenBank/DDBJ databases">
        <title>First Reported Case and Whole Genome of Weissella confusa in an Equid.</title>
        <authorList>
            <person name="Little S.V."/>
            <person name="Lawhon S.D."/>
        </authorList>
    </citation>
    <scope>NUCLEOTIDE SEQUENCE</scope>
    <source>
        <strain evidence="1">718955</strain>
    </source>
</reference>
<comment type="caution">
    <text evidence="1">The sequence shown here is derived from an EMBL/GenBank/DDBJ whole genome shotgun (WGS) entry which is preliminary data.</text>
</comment>
<sequence length="114" mass="13580">MKNLEKEKAELRGTFYHDFIKGVYKKSIYKSIQLHHVENHTAYYECEPYDETYKTSENNFYETCEKLERAFKKYSKSVFKKYGVYNISVEIYNEYSCVAGLSVDETGMVIRSNF</sequence>
<protein>
    <submittedName>
        <fullName evidence="1">Uncharacterized protein</fullName>
    </submittedName>
</protein>
<gene>
    <name evidence="1" type="ORF">GTU77_08185</name>
</gene>
<accession>A0AAJ2Z074</accession>
<evidence type="ECO:0000313" key="2">
    <source>
        <dbReference type="Proteomes" id="UP000719917"/>
    </source>
</evidence>
<evidence type="ECO:0000313" key="1">
    <source>
        <dbReference type="EMBL" id="NBA12188.1"/>
    </source>
</evidence>
<proteinExistence type="predicted"/>
<dbReference type="RefSeq" id="WP_161691335.1">
    <property type="nucleotide sequence ID" value="NZ_JAAAMQ010000020.1"/>
</dbReference>